<feature type="domain" description="Calcineurin-like phosphoesterase" evidence="4">
    <location>
        <begin position="155"/>
        <end position="314"/>
    </location>
</feature>
<evidence type="ECO:0000259" key="4">
    <source>
        <dbReference type="Pfam" id="PF00149"/>
    </source>
</evidence>
<dbReference type="GO" id="GO:0008758">
    <property type="term" value="F:UDP-2,3-diacylglucosamine hydrolase activity"/>
    <property type="evidence" value="ECO:0007669"/>
    <property type="project" value="TreeGrafter"/>
</dbReference>
<dbReference type="InterPro" id="IPR051158">
    <property type="entry name" value="Metallophosphoesterase_sf"/>
</dbReference>
<dbReference type="OrthoDB" id="9780884at2"/>
<dbReference type="Gene3D" id="3.60.21.10">
    <property type="match status" value="1"/>
</dbReference>
<name>A0A128EM13_9BACT</name>
<dbReference type="RefSeq" id="WP_075540579.1">
    <property type="nucleotide sequence ID" value="NZ_CP053844.1"/>
</dbReference>
<keyword evidence="2 5" id="KW-0378">Hydrolase</keyword>
<gene>
    <name evidence="5" type="primary">acpP_3</name>
    <name evidence="5" type="ORF">ERS672216_01855</name>
</gene>
<dbReference type="EMBL" id="FIZP01000017">
    <property type="protein sequence ID" value="CZE49303.1"/>
    <property type="molecule type" value="Genomic_DNA"/>
</dbReference>
<dbReference type="GO" id="GO:0009245">
    <property type="term" value="P:lipid A biosynthetic process"/>
    <property type="evidence" value="ECO:0007669"/>
    <property type="project" value="TreeGrafter"/>
</dbReference>
<evidence type="ECO:0000256" key="1">
    <source>
        <dbReference type="ARBA" id="ARBA00022723"/>
    </source>
</evidence>
<feature type="transmembrane region" description="Helical" evidence="3">
    <location>
        <begin position="37"/>
        <end position="58"/>
    </location>
</feature>
<dbReference type="SUPFAM" id="SSF56300">
    <property type="entry name" value="Metallo-dependent phosphatases"/>
    <property type="match status" value="1"/>
</dbReference>
<feature type="transmembrane region" description="Helical" evidence="3">
    <location>
        <begin position="109"/>
        <end position="131"/>
    </location>
</feature>
<protein>
    <submittedName>
        <fullName evidence="5">Acyl carrier protein</fullName>
        <ecNumber evidence="5">3.1.-.-</ecNumber>
    </submittedName>
</protein>
<dbReference type="GO" id="GO:0016020">
    <property type="term" value="C:membrane"/>
    <property type="evidence" value="ECO:0007669"/>
    <property type="project" value="GOC"/>
</dbReference>
<evidence type="ECO:0000313" key="6">
    <source>
        <dbReference type="Proteomes" id="UP000069632"/>
    </source>
</evidence>
<keyword evidence="1" id="KW-0479">Metal-binding</keyword>
<dbReference type="CDD" id="cd07385">
    <property type="entry name" value="MPP_YkuE_C"/>
    <property type="match status" value="1"/>
</dbReference>
<dbReference type="PANTHER" id="PTHR31302:SF31">
    <property type="entry name" value="PHOSPHODIESTERASE YAEI"/>
    <property type="match status" value="1"/>
</dbReference>
<dbReference type="GO" id="GO:0046872">
    <property type="term" value="F:metal ion binding"/>
    <property type="evidence" value="ECO:0007669"/>
    <property type="project" value="UniProtKB-KW"/>
</dbReference>
<sequence>MKMYYFPIVASLIFLFINLYVLKSLQNRFIKERNFLFLKPIFWLIFTLLTMLEILYFFSLRFNYLDGILYQISVATIAVTFMLFAICILFDLISFFTSKIKFSEKRRKFAKFSIDSAFVAASTLYVGTGFYNGLKKPAVKEVEIKLKNLPNELNLAMIADVHLGEFLNKDFLEFIIDKVNTLDTKALLIVGDMLDLKSYELKDVLEPLKKLKIPAFFTLGNHEYYNGANELMQALRSYGVRVLANENVKFEGINLAGVNDISGFKFGYLEPDLKKALSGKDESLPTVLMSHQPKYVVQNVKDEIDLALCGHTHGGQIFPFSFLVRLDQTYVAGLYNDGVKQIYVSSGTGFWGPQARVFAPSEITLLKLKRG</sequence>
<evidence type="ECO:0000313" key="5">
    <source>
        <dbReference type="EMBL" id="CZE49303.1"/>
    </source>
</evidence>
<keyword evidence="3" id="KW-0472">Membrane</keyword>
<dbReference type="InterPro" id="IPR029052">
    <property type="entry name" value="Metallo-depent_PP-like"/>
</dbReference>
<dbReference type="EC" id="3.1.-.-" evidence="5"/>
<reference evidence="5 6" key="1">
    <citation type="submission" date="2016-02" db="EMBL/GenBank/DDBJ databases">
        <authorList>
            <consortium name="Pathogen Informatics"/>
        </authorList>
    </citation>
    <scope>NUCLEOTIDE SEQUENCE [LARGE SCALE GENOMIC DNA]</scope>
    <source>
        <strain evidence="5 6">RC20</strain>
    </source>
</reference>
<dbReference type="Proteomes" id="UP000069632">
    <property type="component" value="Unassembled WGS sequence"/>
</dbReference>
<keyword evidence="3" id="KW-0812">Transmembrane</keyword>
<dbReference type="PANTHER" id="PTHR31302">
    <property type="entry name" value="TRANSMEMBRANE PROTEIN WITH METALLOPHOSPHOESTERASE DOMAIN-RELATED"/>
    <property type="match status" value="1"/>
</dbReference>
<keyword evidence="6" id="KW-1185">Reference proteome</keyword>
<feature type="transmembrane region" description="Helical" evidence="3">
    <location>
        <begin position="70"/>
        <end position="97"/>
    </location>
</feature>
<organism evidence="5 6">
    <name type="scientific">Campylobacter geochelonis</name>
    <dbReference type="NCBI Taxonomy" id="1780362"/>
    <lineage>
        <taxon>Bacteria</taxon>
        <taxon>Pseudomonadati</taxon>
        <taxon>Campylobacterota</taxon>
        <taxon>Epsilonproteobacteria</taxon>
        <taxon>Campylobacterales</taxon>
        <taxon>Campylobacteraceae</taxon>
        <taxon>Campylobacter</taxon>
    </lineage>
</organism>
<dbReference type="InterPro" id="IPR004843">
    <property type="entry name" value="Calcineurin-like_PHP"/>
</dbReference>
<evidence type="ECO:0000256" key="2">
    <source>
        <dbReference type="ARBA" id="ARBA00022801"/>
    </source>
</evidence>
<accession>A0A128EM13</accession>
<keyword evidence="3" id="KW-1133">Transmembrane helix</keyword>
<evidence type="ECO:0000256" key="3">
    <source>
        <dbReference type="SAM" id="Phobius"/>
    </source>
</evidence>
<dbReference type="Pfam" id="PF00149">
    <property type="entry name" value="Metallophos"/>
    <property type="match status" value="1"/>
</dbReference>
<dbReference type="AlphaFoldDB" id="A0A128EM13"/>
<proteinExistence type="predicted"/>
<feature type="transmembrane region" description="Helical" evidence="3">
    <location>
        <begin position="6"/>
        <end position="25"/>
    </location>
</feature>